<dbReference type="Pfam" id="PF25534">
    <property type="entry name" value="DUF7918"/>
    <property type="match status" value="1"/>
</dbReference>
<dbReference type="AlphaFoldDB" id="A0AA39XDJ2"/>
<name>A0AA39XDJ2_9PEZI</name>
<dbReference type="EMBL" id="JAULSU010000001">
    <property type="protein sequence ID" value="KAK0631407.1"/>
    <property type="molecule type" value="Genomic_DNA"/>
</dbReference>
<comment type="caution">
    <text evidence="2">The sequence shown here is derived from an EMBL/GenBank/DDBJ whole genome shotgun (WGS) entry which is preliminary data.</text>
</comment>
<proteinExistence type="predicted"/>
<sequence>MAIAPNIWNLVVTVEADGKPATEYNPCDDGDVAPPDGLDFHIPDGPLAAGVKPYVVKYIEAMPGAPFRFRIVRLPQFLHHGHHVAFRYQVDNLTTGLVHDNTVTSRWKSTTWNMATSGVSLFDKKTKGEKVCGFRFQKLDIDADSTASPSEVKEQLRRSKKVGILRVYLYHVQHGNFVDYQPASGGHHLISKAAAFSEKALKGRTLDTQVSWAPMSMAVDPHRKVNEDIYRDPLKRPFAVFEFRYRTMDGLIQEGIVPRPPAKDLAPKMCEAEARHLAQEYLDLKKLSIPHEPTKFQFLSLSNTWGNHTPMDDDAFIRRYKARRLESGRIEVDFTDD</sequence>
<reference evidence="2" key="1">
    <citation type="submission" date="2023-06" db="EMBL/GenBank/DDBJ databases">
        <title>Genome-scale phylogeny and comparative genomics of the fungal order Sordariales.</title>
        <authorList>
            <consortium name="Lawrence Berkeley National Laboratory"/>
            <person name="Hensen N."/>
            <person name="Bonometti L."/>
            <person name="Westerberg I."/>
            <person name="Brannstrom I.O."/>
            <person name="Guillou S."/>
            <person name="Cros-Aarteil S."/>
            <person name="Calhoun S."/>
            <person name="Haridas S."/>
            <person name="Kuo A."/>
            <person name="Mondo S."/>
            <person name="Pangilinan J."/>
            <person name="Riley R."/>
            <person name="Labutti K."/>
            <person name="Andreopoulos B."/>
            <person name="Lipzen A."/>
            <person name="Chen C."/>
            <person name="Yanf M."/>
            <person name="Daum C."/>
            <person name="Ng V."/>
            <person name="Clum A."/>
            <person name="Steindorff A."/>
            <person name="Ohm R."/>
            <person name="Martin F."/>
            <person name="Silar P."/>
            <person name="Natvig D."/>
            <person name="Lalanne C."/>
            <person name="Gautier V."/>
            <person name="Ament-Velasquez S.L."/>
            <person name="Kruys A."/>
            <person name="Hutchinson M.I."/>
            <person name="Powell A.J."/>
            <person name="Barry K."/>
            <person name="Miller A.N."/>
            <person name="Grigoriev I.V."/>
            <person name="Debuchy R."/>
            <person name="Gladieux P."/>
            <person name="Thoren M.H."/>
            <person name="Johannesson H."/>
        </authorList>
    </citation>
    <scope>NUCLEOTIDE SEQUENCE</scope>
    <source>
        <strain evidence="2">CBS 606.72</strain>
    </source>
</reference>
<gene>
    <name evidence="2" type="ORF">B0T14DRAFT_572499</name>
</gene>
<protein>
    <recommendedName>
        <fullName evidence="1">DUF7918 domain-containing protein</fullName>
    </recommendedName>
</protein>
<organism evidence="2 3">
    <name type="scientific">Immersiella caudata</name>
    <dbReference type="NCBI Taxonomy" id="314043"/>
    <lineage>
        <taxon>Eukaryota</taxon>
        <taxon>Fungi</taxon>
        <taxon>Dikarya</taxon>
        <taxon>Ascomycota</taxon>
        <taxon>Pezizomycotina</taxon>
        <taxon>Sordariomycetes</taxon>
        <taxon>Sordariomycetidae</taxon>
        <taxon>Sordariales</taxon>
        <taxon>Lasiosphaeriaceae</taxon>
        <taxon>Immersiella</taxon>
    </lineage>
</organism>
<dbReference type="Proteomes" id="UP001175000">
    <property type="component" value="Unassembled WGS sequence"/>
</dbReference>
<dbReference type="PANTHER" id="PTHR36223:SF1">
    <property type="entry name" value="TRANSCRIPTION ELONGATION FACTOR EAF N-TERMINAL DOMAIN-CONTAINING PROTEIN"/>
    <property type="match status" value="1"/>
</dbReference>
<evidence type="ECO:0000259" key="1">
    <source>
        <dbReference type="Pfam" id="PF25534"/>
    </source>
</evidence>
<feature type="domain" description="DUF7918" evidence="1">
    <location>
        <begin position="10"/>
        <end position="259"/>
    </location>
</feature>
<accession>A0AA39XDJ2</accession>
<dbReference type="PANTHER" id="PTHR36223">
    <property type="entry name" value="BETA-LACTAMASE-TYPE TRANSPEPTIDASE FOLD DOMAIN CONTAINING PROTEIN"/>
    <property type="match status" value="1"/>
</dbReference>
<dbReference type="InterPro" id="IPR057678">
    <property type="entry name" value="DUF7918"/>
</dbReference>
<keyword evidence="3" id="KW-1185">Reference proteome</keyword>
<evidence type="ECO:0000313" key="3">
    <source>
        <dbReference type="Proteomes" id="UP001175000"/>
    </source>
</evidence>
<evidence type="ECO:0000313" key="2">
    <source>
        <dbReference type="EMBL" id="KAK0631407.1"/>
    </source>
</evidence>